<dbReference type="STRING" id="1963862.B4O97_12715"/>
<dbReference type="AlphaFoldDB" id="A0A1Y1RXN7"/>
<name>A0A1Y1RXN7_9SPIO</name>
<protein>
    <recommendedName>
        <fullName evidence="5">Tetratricopeptide repeat protein</fullName>
    </recommendedName>
</protein>
<evidence type="ECO:0000256" key="1">
    <source>
        <dbReference type="ARBA" id="ARBA00005846"/>
    </source>
</evidence>
<reference evidence="3 4" key="1">
    <citation type="submission" date="2017-03" db="EMBL/GenBank/DDBJ databases">
        <title>Draft Genome sequence of Marispirochaeta sp. strain JC444.</title>
        <authorList>
            <person name="Shivani Y."/>
            <person name="Subhash Y."/>
            <person name="Sasikala C."/>
            <person name="Ramana C."/>
        </authorList>
    </citation>
    <scope>NUCLEOTIDE SEQUENCE [LARGE SCALE GENOMIC DNA]</scope>
    <source>
        <strain evidence="3 4">JC444</strain>
    </source>
</reference>
<sequence length="411" mass="45328">MLRATIFLLLLTVPFSASGEGFFDSYFDFSESFADPNTGLTVFPILQIPIGGRYEAMGTAFTALANDFSYLEANPAASALLDRTQIALAHNAWIADTSIDSAVFTMRNENLGYGFGGKFLYVPFTEYNDWGDTQASIYYSETLATANISYNFFSSYDYEGLALGANLKTAYRHIPEVIEPGQSAFGLLADIGLLTRFNFMKPYVARESNFAVGLVARNLGISTDGEALPTEASLGIAYSPFRPLTLTTDFNYPFSLQPDVPAENWYIATGMDLAVTNFFSLQSGFHYRGGNPRFSLGTELLTSDMAFNINYTLGLDTQVSAPLDRISVVASMDLGDRGRYARQQMVEEQYIAGLEAYARGDLRLAVRHWQAVLELDPDFTPASENLDTVLTSLRLQEELTGINTLLDDENS</sequence>
<evidence type="ECO:0008006" key="5">
    <source>
        <dbReference type="Google" id="ProtNLM"/>
    </source>
</evidence>
<accession>A0A1Y1RXN7</accession>
<evidence type="ECO:0000256" key="2">
    <source>
        <dbReference type="SAM" id="SignalP"/>
    </source>
</evidence>
<dbReference type="EMBL" id="MWQY01000013">
    <property type="protein sequence ID" value="ORC34533.1"/>
    <property type="molecule type" value="Genomic_DNA"/>
</dbReference>
<evidence type="ECO:0000313" key="4">
    <source>
        <dbReference type="Proteomes" id="UP000192343"/>
    </source>
</evidence>
<gene>
    <name evidence="3" type="ORF">B4O97_12715</name>
</gene>
<feature type="chain" id="PRO_5012508195" description="Tetratricopeptide repeat protein" evidence="2">
    <location>
        <begin position="20"/>
        <end position="411"/>
    </location>
</feature>
<proteinExistence type="inferred from homology"/>
<dbReference type="Pfam" id="PF03687">
    <property type="entry name" value="UPF0164"/>
    <property type="match status" value="1"/>
</dbReference>
<organism evidence="3 4">
    <name type="scientific">Marispirochaeta aestuarii</name>
    <dbReference type="NCBI Taxonomy" id="1963862"/>
    <lineage>
        <taxon>Bacteria</taxon>
        <taxon>Pseudomonadati</taxon>
        <taxon>Spirochaetota</taxon>
        <taxon>Spirochaetia</taxon>
        <taxon>Spirochaetales</taxon>
        <taxon>Spirochaetaceae</taxon>
        <taxon>Marispirochaeta</taxon>
    </lineage>
</organism>
<keyword evidence="2" id="KW-0732">Signal</keyword>
<dbReference type="Proteomes" id="UP000192343">
    <property type="component" value="Unassembled WGS sequence"/>
</dbReference>
<evidence type="ECO:0000313" key="3">
    <source>
        <dbReference type="EMBL" id="ORC34533.1"/>
    </source>
</evidence>
<dbReference type="Gene3D" id="2.40.160.60">
    <property type="entry name" value="Outer membrane protein transport protein (OMPP1/FadL/TodX)"/>
    <property type="match status" value="1"/>
</dbReference>
<comment type="similarity">
    <text evidence="1">Belongs to the UPF0164 family.</text>
</comment>
<keyword evidence="4" id="KW-1185">Reference proteome</keyword>
<comment type="caution">
    <text evidence="3">The sequence shown here is derived from an EMBL/GenBank/DDBJ whole genome shotgun (WGS) entry which is preliminary data.</text>
</comment>
<dbReference type="InterPro" id="IPR005362">
    <property type="entry name" value="UPF0164"/>
</dbReference>
<feature type="signal peptide" evidence="2">
    <location>
        <begin position="1"/>
        <end position="19"/>
    </location>
</feature>